<evidence type="ECO:0000313" key="18">
    <source>
        <dbReference type="Proteomes" id="UP000002009"/>
    </source>
</evidence>
<gene>
    <name evidence="17" type="ORF">MICPUN_66647</name>
</gene>
<dbReference type="SUPFAM" id="SSF52025">
    <property type="entry name" value="PA domain"/>
    <property type="match status" value="1"/>
</dbReference>
<dbReference type="InterPro" id="IPR056858">
    <property type="entry name" value="VSR_TRX"/>
</dbReference>
<keyword evidence="2" id="KW-0245">EGF-like domain</keyword>
<dbReference type="PANTHER" id="PTHR22702:SF1">
    <property type="entry name" value="PROTEASE-ASSOCIATED DOMAIN-CONTAINING PROTEIN 1"/>
    <property type="match status" value="1"/>
</dbReference>
<dbReference type="SUPFAM" id="SSF57184">
    <property type="entry name" value="Growth factor receptor domain"/>
    <property type="match status" value="1"/>
</dbReference>
<dbReference type="Pfam" id="PF02225">
    <property type="entry name" value="PA"/>
    <property type="match status" value="1"/>
</dbReference>
<dbReference type="GeneID" id="8242382"/>
<dbReference type="InterPro" id="IPR003137">
    <property type="entry name" value="PA_domain"/>
</dbReference>
<feature type="domain" description="EGF-like" evidence="16">
    <location>
        <begin position="472"/>
        <end position="509"/>
    </location>
</feature>
<evidence type="ECO:0008006" key="19">
    <source>
        <dbReference type="Google" id="ProtNLM"/>
    </source>
</evidence>
<evidence type="ECO:0000256" key="5">
    <source>
        <dbReference type="ARBA" id="ARBA00022737"/>
    </source>
</evidence>
<dbReference type="SMART" id="SM00179">
    <property type="entry name" value="EGF_CA"/>
    <property type="match status" value="1"/>
</dbReference>
<dbReference type="Gene3D" id="2.10.25.10">
    <property type="entry name" value="Laminin"/>
    <property type="match status" value="2"/>
</dbReference>
<dbReference type="InterPro" id="IPR046450">
    <property type="entry name" value="PA_dom_sf"/>
</dbReference>
<keyword evidence="9" id="KW-1015">Disulfide bond</keyword>
<feature type="domain" description="EGF-like calcium-binding" evidence="15">
    <location>
        <begin position="469"/>
        <end position="509"/>
    </location>
</feature>
<accession>C1E341</accession>
<organism evidence="17 18">
    <name type="scientific">Micromonas commoda (strain RCC299 / NOUM17 / CCMP2709)</name>
    <name type="common">Picoplanktonic green alga</name>
    <dbReference type="NCBI Taxonomy" id="296587"/>
    <lineage>
        <taxon>Eukaryota</taxon>
        <taxon>Viridiplantae</taxon>
        <taxon>Chlorophyta</taxon>
        <taxon>Mamiellophyceae</taxon>
        <taxon>Mamiellales</taxon>
        <taxon>Mamiellaceae</taxon>
        <taxon>Micromonas</taxon>
    </lineage>
</organism>
<evidence type="ECO:0000256" key="2">
    <source>
        <dbReference type="ARBA" id="ARBA00022536"/>
    </source>
</evidence>
<reference evidence="17 18" key="1">
    <citation type="journal article" date="2009" name="Science">
        <title>Green evolution and dynamic adaptations revealed by genomes of the marine picoeukaryotes Micromonas.</title>
        <authorList>
            <person name="Worden A.Z."/>
            <person name="Lee J.H."/>
            <person name="Mock T."/>
            <person name="Rouze P."/>
            <person name="Simmons M.P."/>
            <person name="Aerts A.L."/>
            <person name="Allen A.E."/>
            <person name="Cuvelier M.L."/>
            <person name="Derelle E."/>
            <person name="Everett M.V."/>
            <person name="Foulon E."/>
            <person name="Grimwood J."/>
            <person name="Gundlach H."/>
            <person name="Henrissat B."/>
            <person name="Napoli C."/>
            <person name="McDonald S.M."/>
            <person name="Parker M.S."/>
            <person name="Rombauts S."/>
            <person name="Salamov A."/>
            <person name="Von Dassow P."/>
            <person name="Badger J.H."/>
            <person name="Coutinho P.M."/>
            <person name="Demir E."/>
            <person name="Dubchak I."/>
            <person name="Gentemann C."/>
            <person name="Eikrem W."/>
            <person name="Gready J.E."/>
            <person name="John U."/>
            <person name="Lanier W."/>
            <person name="Lindquist E.A."/>
            <person name="Lucas S."/>
            <person name="Mayer K.F."/>
            <person name="Moreau H."/>
            <person name="Not F."/>
            <person name="Otillar R."/>
            <person name="Panaud O."/>
            <person name="Pangilinan J."/>
            <person name="Paulsen I."/>
            <person name="Piegu B."/>
            <person name="Poliakov A."/>
            <person name="Robbens S."/>
            <person name="Schmutz J."/>
            <person name="Toulza E."/>
            <person name="Wyss T."/>
            <person name="Zelensky A."/>
            <person name="Zhou K."/>
            <person name="Armbrust E.V."/>
            <person name="Bhattacharya D."/>
            <person name="Goodenough U.W."/>
            <person name="Van de Peer Y."/>
            <person name="Grigoriev I.V."/>
        </authorList>
    </citation>
    <scope>NUCLEOTIDE SEQUENCE [LARGE SCALE GENOMIC DNA]</scope>
    <source>
        <strain evidence="18">RCC299 / NOUM17</strain>
    </source>
</reference>
<dbReference type="OrthoDB" id="10045365at2759"/>
<dbReference type="RefSeq" id="XP_002501193.1">
    <property type="nucleotide sequence ID" value="XM_002501147.1"/>
</dbReference>
<evidence type="ECO:0000256" key="12">
    <source>
        <dbReference type="ARBA" id="ARBA00029430"/>
    </source>
</evidence>
<keyword evidence="4" id="KW-0732">Signal</keyword>
<evidence type="ECO:0000256" key="6">
    <source>
        <dbReference type="ARBA" id="ARBA00022837"/>
    </source>
</evidence>
<keyword evidence="8 14" id="KW-0472">Membrane</keyword>
<dbReference type="Gene3D" id="3.50.30.30">
    <property type="match status" value="1"/>
</dbReference>
<dbReference type="OMA" id="DCKCKNN"/>
<keyword evidence="5" id="KW-0677">Repeat</keyword>
<feature type="non-terminal residue" evidence="17">
    <location>
        <position position="567"/>
    </location>
</feature>
<dbReference type="InterPro" id="IPR001881">
    <property type="entry name" value="EGF-like_Ca-bd_dom"/>
</dbReference>
<feature type="non-terminal residue" evidence="17">
    <location>
        <position position="1"/>
    </location>
</feature>
<evidence type="ECO:0000256" key="3">
    <source>
        <dbReference type="ARBA" id="ARBA00022692"/>
    </source>
</evidence>
<protein>
    <recommendedName>
        <fullName evidence="19">EGF-like domain-containing protein</fullName>
    </recommendedName>
</protein>
<proteinExistence type="predicted"/>
<dbReference type="Proteomes" id="UP000002009">
    <property type="component" value="Chromosome 3"/>
</dbReference>
<evidence type="ECO:0000313" key="17">
    <source>
        <dbReference type="EMBL" id="ACO62451.1"/>
    </source>
</evidence>
<evidence type="ECO:0000259" key="15">
    <source>
        <dbReference type="SMART" id="SM00179"/>
    </source>
</evidence>
<evidence type="ECO:0000256" key="14">
    <source>
        <dbReference type="SAM" id="Phobius"/>
    </source>
</evidence>
<keyword evidence="11" id="KW-0968">Cytoplasmic vesicle</keyword>
<evidence type="ECO:0000256" key="11">
    <source>
        <dbReference type="ARBA" id="ARBA00023329"/>
    </source>
</evidence>
<keyword evidence="7 14" id="KW-1133">Transmembrane helix</keyword>
<dbReference type="GO" id="GO:0000139">
    <property type="term" value="C:Golgi membrane"/>
    <property type="evidence" value="ECO:0007669"/>
    <property type="project" value="UniProtKB-SubCell"/>
</dbReference>
<feature type="domain" description="EGF-like" evidence="16">
    <location>
        <begin position="413"/>
        <end position="468"/>
    </location>
</feature>
<dbReference type="eggNOG" id="ENOG502QSX2">
    <property type="taxonomic scope" value="Eukaryota"/>
</dbReference>
<evidence type="ECO:0000259" key="16">
    <source>
        <dbReference type="SMART" id="SM00181"/>
    </source>
</evidence>
<dbReference type="PANTHER" id="PTHR22702">
    <property type="entry name" value="PROTEASE-ASSOCIATED DOMAIN-CONTAINING PROTEIN"/>
    <property type="match status" value="1"/>
</dbReference>
<dbReference type="InParanoid" id="C1E341"/>
<evidence type="ECO:0000256" key="7">
    <source>
        <dbReference type="ARBA" id="ARBA00022989"/>
    </source>
</evidence>
<dbReference type="KEGG" id="mis:MICPUN_66647"/>
<evidence type="ECO:0000256" key="4">
    <source>
        <dbReference type="ARBA" id="ARBA00022729"/>
    </source>
</evidence>
<feature type="transmembrane region" description="Helical" evidence="14">
    <location>
        <begin position="526"/>
        <end position="545"/>
    </location>
</feature>
<dbReference type="AlphaFoldDB" id="C1E341"/>
<dbReference type="InterPro" id="IPR000742">
    <property type="entry name" value="EGF"/>
</dbReference>
<keyword evidence="10" id="KW-0325">Glycoprotein</keyword>
<dbReference type="InterPro" id="IPR009030">
    <property type="entry name" value="Growth_fac_rcpt_cys_sf"/>
</dbReference>
<dbReference type="EMBL" id="CP001324">
    <property type="protein sequence ID" value="ACO62451.1"/>
    <property type="molecule type" value="Genomic_DNA"/>
</dbReference>
<keyword evidence="18" id="KW-1185">Reference proteome</keyword>
<evidence type="ECO:0000256" key="1">
    <source>
        <dbReference type="ARBA" id="ARBA00004614"/>
    </source>
</evidence>
<evidence type="ECO:0000256" key="9">
    <source>
        <dbReference type="ARBA" id="ARBA00023157"/>
    </source>
</evidence>
<evidence type="ECO:0000256" key="10">
    <source>
        <dbReference type="ARBA" id="ARBA00023180"/>
    </source>
</evidence>
<dbReference type="Pfam" id="PF25011">
    <property type="entry name" value="VSR_TRX"/>
    <property type="match status" value="1"/>
</dbReference>
<comment type="subcellular location">
    <subcellularLocation>
        <location evidence="12">Cytoplasmic vesicle</location>
        <location evidence="12">Clathrin-coated vesicle membrane</location>
        <topology evidence="12">Single-pass type I membrane protein</topology>
    </subcellularLocation>
    <subcellularLocation>
        <location evidence="1">Golgi apparatus membrane</location>
        <topology evidence="1">Single-pass type I membrane protein</topology>
    </subcellularLocation>
    <subcellularLocation>
        <location evidence="13">Prevacuolar compartment membrane</location>
        <topology evidence="13">Single-pass type I membrane protein</topology>
    </subcellularLocation>
</comment>
<keyword evidence="6" id="KW-0106">Calcium</keyword>
<keyword evidence="3 14" id="KW-0812">Transmembrane</keyword>
<dbReference type="CDD" id="cd00054">
    <property type="entry name" value="EGF_CA"/>
    <property type="match status" value="1"/>
</dbReference>
<name>C1E341_MICCC</name>
<dbReference type="STRING" id="296587.C1E341"/>
<dbReference type="GO" id="GO:0030665">
    <property type="term" value="C:clathrin-coated vesicle membrane"/>
    <property type="evidence" value="ECO:0007669"/>
    <property type="project" value="UniProtKB-SubCell"/>
</dbReference>
<evidence type="ECO:0000256" key="13">
    <source>
        <dbReference type="ARBA" id="ARBA00043947"/>
    </source>
</evidence>
<dbReference type="SMART" id="SM00181">
    <property type="entry name" value="EGF"/>
    <property type="match status" value="2"/>
</dbReference>
<sequence>FIVEKASLRVLSPSSLVGTHDTALANFGTPLYGASLLGELVYSADDALGCTPFADLPRAKGVGHATIALVDRGSCYFAEKVLHAQLAGAQAVLVADDVEEPLLTMADPDGSAGGGTELARLAQEISIPSALVTKQVGDVLRAATVAGDVLVLTLDWQDSISHPDDVVEWELWSSSDQVCGDSCTRTQGFISDIMSSAVDLEEQGAASFSPHYITWSCPVALNDTEKCGGLCINGGRYCAPDPTDGPDVDPNIADRVRTHGYNGSDVVAENLRRLCLFKELSGDNHGNVPWNGGARWWTYATSHPVKCSMTDGTFTAECSEAVMQTNEPDGCGLDASAMSRIRACVGDTTADKANPLMDAEMQLQSDQGDSGRGAIVMLPTVVVNLDQYRGRLTSKDVLRAICAGFLESTEPRVCLSSALESNECLQPDHGGCWFKETPDGNFSACVDTFRGVKCRCPPSFRGDGVVCDPVDECSDSAMNHCEQDCVNIIGGHRCGCRSGFKLVGGTSCIQDPVEASKLRSLDAGSIFGISLLVLLGATVLGYAAYRIRIKAEIDREVRALMAEYMPL</sequence>
<evidence type="ECO:0000256" key="8">
    <source>
        <dbReference type="ARBA" id="ARBA00023136"/>
    </source>
</evidence>
<dbReference type="GO" id="GO:0005509">
    <property type="term" value="F:calcium ion binding"/>
    <property type="evidence" value="ECO:0007669"/>
    <property type="project" value="InterPro"/>
</dbReference>